<evidence type="ECO:0000313" key="4">
    <source>
        <dbReference type="Proteomes" id="UP000053259"/>
    </source>
</evidence>
<protein>
    <submittedName>
        <fullName evidence="3">Uncharacterized protein</fullName>
    </submittedName>
</protein>
<feature type="coiled-coil region" evidence="1">
    <location>
        <begin position="111"/>
        <end position="138"/>
    </location>
</feature>
<evidence type="ECO:0000256" key="2">
    <source>
        <dbReference type="SAM" id="MobiDB-lite"/>
    </source>
</evidence>
<proteinExistence type="predicted"/>
<accession>A0A0D2AHK4</accession>
<feature type="region of interest" description="Disordered" evidence="2">
    <location>
        <begin position="1"/>
        <end position="38"/>
    </location>
</feature>
<feature type="compositionally biased region" description="Low complexity" evidence="2">
    <location>
        <begin position="18"/>
        <end position="27"/>
    </location>
</feature>
<dbReference type="HOGENOM" id="CLU_1760231_0_0_1"/>
<dbReference type="GeneID" id="27310819"/>
<organism evidence="3 4">
    <name type="scientific">Verruconis gallopava</name>
    <dbReference type="NCBI Taxonomy" id="253628"/>
    <lineage>
        <taxon>Eukaryota</taxon>
        <taxon>Fungi</taxon>
        <taxon>Dikarya</taxon>
        <taxon>Ascomycota</taxon>
        <taxon>Pezizomycotina</taxon>
        <taxon>Dothideomycetes</taxon>
        <taxon>Pleosporomycetidae</taxon>
        <taxon>Venturiales</taxon>
        <taxon>Sympoventuriaceae</taxon>
        <taxon>Verruconis</taxon>
    </lineage>
</organism>
<name>A0A0D2AHK4_9PEZI</name>
<sequence>MTVAGADITMPIRTPTSATHAEAAAAAGSPTDERPYSAAQEDFATSALLSEQSTASELASQQVPVDLEVAKAEAQALIDAQKFGTRKAFKAHLDEEIGRLTREAEARAKKRDEALKVNEGVDEEIKKLEAQYETERRALGRRLQELGK</sequence>
<keyword evidence="4" id="KW-1185">Reference proteome</keyword>
<dbReference type="VEuPathDB" id="FungiDB:PV09_02846"/>
<dbReference type="InParanoid" id="A0A0D2AHK4"/>
<reference evidence="3 4" key="1">
    <citation type="submission" date="2015-01" db="EMBL/GenBank/DDBJ databases">
        <title>The Genome Sequence of Ochroconis gallopava CBS43764.</title>
        <authorList>
            <consortium name="The Broad Institute Genomics Platform"/>
            <person name="Cuomo C."/>
            <person name="de Hoog S."/>
            <person name="Gorbushina A."/>
            <person name="Stielow B."/>
            <person name="Teixiera M."/>
            <person name="Abouelleil A."/>
            <person name="Chapman S.B."/>
            <person name="Priest M."/>
            <person name="Young S.K."/>
            <person name="Wortman J."/>
            <person name="Nusbaum C."/>
            <person name="Birren B."/>
        </authorList>
    </citation>
    <scope>NUCLEOTIDE SEQUENCE [LARGE SCALE GENOMIC DNA]</scope>
    <source>
        <strain evidence="3 4">CBS 43764</strain>
    </source>
</reference>
<dbReference type="RefSeq" id="XP_016216262.1">
    <property type="nucleotide sequence ID" value="XM_016355956.1"/>
</dbReference>
<evidence type="ECO:0000313" key="3">
    <source>
        <dbReference type="EMBL" id="KIW06393.1"/>
    </source>
</evidence>
<gene>
    <name evidence="3" type="ORF">PV09_02846</name>
</gene>
<evidence type="ECO:0000256" key="1">
    <source>
        <dbReference type="SAM" id="Coils"/>
    </source>
</evidence>
<dbReference type="EMBL" id="KN847535">
    <property type="protein sequence ID" value="KIW06393.1"/>
    <property type="molecule type" value="Genomic_DNA"/>
</dbReference>
<keyword evidence="1" id="KW-0175">Coiled coil</keyword>
<dbReference type="Proteomes" id="UP000053259">
    <property type="component" value="Unassembled WGS sequence"/>
</dbReference>
<dbReference type="AlphaFoldDB" id="A0A0D2AHK4"/>